<feature type="transmembrane region" description="Helical" evidence="1">
    <location>
        <begin position="21"/>
        <end position="50"/>
    </location>
</feature>
<keyword evidence="1" id="KW-0812">Transmembrane</keyword>
<accession>A0A4P7PTS0</accession>
<feature type="transmembrane region" description="Helical" evidence="1">
    <location>
        <begin position="70"/>
        <end position="90"/>
    </location>
</feature>
<name>A0A4P7PTS0_9FLAO</name>
<organism evidence="2 3">
    <name type="scientific">Flavobacterium sangjuense</name>
    <dbReference type="NCBI Taxonomy" id="2518177"/>
    <lineage>
        <taxon>Bacteria</taxon>
        <taxon>Pseudomonadati</taxon>
        <taxon>Bacteroidota</taxon>
        <taxon>Flavobacteriia</taxon>
        <taxon>Flavobacteriales</taxon>
        <taxon>Flavobacteriaceae</taxon>
        <taxon>Flavobacterium</taxon>
    </lineage>
</organism>
<evidence type="ECO:0000313" key="2">
    <source>
        <dbReference type="EMBL" id="QBZ98351.1"/>
    </source>
</evidence>
<dbReference type="AlphaFoldDB" id="A0A4P7PTS0"/>
<gene>
    <name evidence="2" type="ORF">GS03_01856</name>
</gene>
<proteinExistence type="predicted"/>
<dbReference type="Proteomes" id="UP000296862">
    <property type="component" value="Chromosome"/>
</dbReference>
<keyword evidence="3" id="KW-1185">Reference proteome</keyword>
<dbReference type="KEGG" id="fsn:GS03_01856"/>
<evidence type="ECO:0008006" key="4">
    <source>
        <dbReference type="Google" id="ProtNLM"/>
    </source>
</evidence>
<dbReference type="OrthoDB" id="1121797at2"/>
<keyword evidence="1" id="KW-1133">Transmembrane helix</keyword>
<reference evidence="2 3" key="1">
    <citation type="submission" date="2019-04" db="EMBL/GenBank/DDBJ databases">
        <title>Flavobacterium sp. GS03.</title>
        <authorList>
            <person name="Kim H."/>
        </authorList>
    </citation>
    <scope>NUCLEOTIDE SEQUENCE [LARGE SCALE GENOMIC DNA]</scope>
    <source>
        <strain evidence="2 3">GS03</strain>
    </source>
</reference>
<feature type="transmembrane region" description="Helical" evidence="1">
    <location>
        <begin position="121"/>
        <end position="145"/>
    </location>
</feature>
<evidence type="ECO:0000313" key="3">
    <source>
        <dbReference type="Proteomes" id="UP000296862"/>
    </source>
</evidence>
<sequence>MEEKLSLNDLAVEALRESAKWCTFLAIVGFIFIALMVVMGVFMTVAMTAIPSDPYGGAMGANPILAMKEYFGAFYILMALLYFFPVYYLYKYANGTKRALESSNSDVLSDALVNLKSHHKFLGIMTIIMISLYILAIIGFVIFFASMASGGM</sequence>
<protein>
    <recommendedName>
        <fullName evidence="4">DUF5362 domain-containing protein</fullName>
    </recommendedName>
</protein>
<dbReference type="RefSeq" id="WP_136152253.1">
    <property type="nucleotide sequence ID" value="NZ_CP038810.1"/>
</dbReference>
<keyword evidence="1" id="KW-0472">Membrane</keyword>
<dbReference type="EMBL" id="CP038810">
    <property type="protein sequence ID" value="QBZ98351.1"/>
    <property type="molecule type" value="Genomic_DNA"/>
</dbReference>
<evidence type="ECO:0000256" key="1">
    <source>
        <dbReference type="SAM" id="Phobius"/>
    </source>
</evidence>